<comment type="caution">
    <text evidence="6">The sequence shown here is derived from an EMBL/GenBank/DDBJ whole genome shotgun (WGS) entry which is preliminary data.</text>
</comment>
<dbReference type="SUPFAM" id="SSF50630">
    <property type="entry name" value="Acid proteases"/>
    <property type="match status" value="1"/>
</dbReference>
<dbReference type="OMA" id="AYMMNIS"/>
<dbReference type="InterPro" id="IPR034164">
    <property type="entry name" value="Pepsin-like_dom"/>
</dbReference>
<dbReference type="AlphaFoldDB" id="A0A1X2H4Y4"/>
<keyword evidence="7" id="KW-1185">Reference proteome</keyword>
<dbReference type="PRINTS" id="PR00792">
    <property type="entry name" value="PEPSIN"/>
</dbReference>
<proteinExistence type="inferred from homology"/>
<dbReference type="OrthoDB" id="660550at2759"/>
<sequence>MLLFSFLVALLTGVALGEVTVPFVAVDRKGTRAPTWGRQRVGAPFVDVPLENADLAYMMNISIGTPPQPFTLLLDTGSSTTWVPIAGCGQFCGSPAHTLKTTASSTFTTDNLIFSVRYGEGFSRGFYAKDTVTLAGGVKVPNANFAVSDFNDGELTIDGADGIIGIGPDVLSSYNNPEGRVIPTLVTTMFQDKVIDKNLFSVYFAPFDPAQDNNRINGHIVFGGVNSSEAQSGEILYAPITSDANYQVRKDCVQHAY</sequence>
<evidence type="ECO:0000256" key="3">
    <source>
        <dbReference type="RuleBase" id="RU000454"/>
    </source>
</evidence>
<organism evidence="6 7">
    <name type="scientific">Syncephalastrum racemosum</name>
    <name type="common">Filamentous fungus</name>
    <dbReference type="NCBI Taxonomy" id="13706"/>
    <lineage>
        <taxon>Eukaryota</taxon>
        <taxon>Fungi</taxon>
        <taxon>Fungi incertae sedis</taxon>
        <taxon>Mucoromycota</taxon>
        <taxon>Mucoromycotina</taxon>
        <taxon>Mucoromycetes</taxon>
        <taxon>Mucorales</taxon>
        <taxon>Syncephalastraceae</taxon>
        <taxon>Syncephalastrum</taxon>
    </lineage>
</organism>
<dbReference type="InterPro" id="IPR001461">
    <property type="entry name" value="Aspartic_peptidase_A1"/>
</dbReference>
<evidence type="ECO:0000259" key="5">
    <source>
        <dbReference type="PROSITE" id="PS51767"/>
    </source>
</evidence>
<dbReference type="PANTHER" id="PTHR47966:SF51">
    <property type="entry name" value="BETA-SITE APP-CLEAVING ENZYME, ISOFORM A-RELATED"/>
    <property type="match status" value="1"/>
</dbReference>
<dbReference type="EMBL" id="MCGN01000009">
    <property type="protein sequence ID" value="ORY93447.1"/>
    <property type="molecule type" value="Genomic_DNA"/>
</dbReference>
<gene>
    <name evidence="6" type="ORF">BCR43DRAFT_444346</name>
</gene>
<dbReference type="Gene3D" id="2.40.70.10">
    <property type="entry name" value="Acid Proteases"/>
    <property type="match status" value="1"/>
</dbReference>
<dbReference type="GO" id="GO:0004190">
    <property type="term" value="F:aspartic-type endopeptidase activity"/>
    <property type="evidence" value="ECO:0007669"/>
    <property type="project" value="UniProtKB-KW"/>
</dbReference>
<evidence type="ECO:0000313" key="6">
    <source>
        <dbReference type="EMBL" id="ORY93447.1"/>
    </source>
</evidence>
<evidence type="ECO:0000313" key="7">
    <source>
        <dbReference type="Proteomes" id="UP000242180"/>
    </source>
</evidence>
<protein>
    <submittedName>
        <fullName evidence="6">Aspartic peptidase domain-containing protein</fullName>
    </submittedName>
</protein>
<evidence type="ECO:0000256" key="2">
    <source>
        <dbReference type="ARBA" id="ARBA00022750"/>
    </source>
</evidence>
<accession>A0A1X2H4Y4</accession>
<feature type="chain" id="PRO_5012620271" evidence="4">
    <location>
        <begin position="18"/>
        <end position="257"/>
    </location>
</feature>
<dbReference type="Proteomes" id="UP000242180">
    <property type="component" value="Unassembled WGS sequence"/>
</dbReference>
<dbReference type="PANTHER" id="PTHR47966">
    <property type="entry name" value="BETA-SITE APP-CLEAVING ENZYME, ISOFORM A-RELATED"/>
    <property type="match status" value="1"/>
</dbReference>
<keyword evidence="3" id="KW-0378">Hydrolase</keyword>
<reference evidence="6 7" key="1">
    <citation type="submission" date="2016-07" db="EMBL/GenBank/DDBJ databases">
        <title>Pervasive Adenine N6-methylation of Active Genes in Fungi.</title>
        <authorList>
            <consortium name="DOE Joint Genome Institute"/>
            <person name="Mondo S.J."/>
            <person name="Dannebaum R.O."/>
            <person name="Kuo R.C."/>
            <person name="Labutti K."/>
            <person name="Haridas S."/>
            <person name="Kuo A."/>
            <person name="Salamov A."/>
            <person name="Ahrendt S.R."/>
            <person name="Lipzen A."/>
            <person name="Sullivan W."/>
            <person name="Andreopoulos W.B."/>
            <person name="Clum A."/>
            <person name="Lindquist E."/>
            <person name="Daum C."/>
            <person name="Ramamoorthy G.K."/>
            <person name="Gryganskyi A."/>
            <person name="Culley D."/>
            <person name="Magnuson J.K."/>
            <person name="James T.Y."/>
            <person name="O'Malley M.A."/>
            <person name="Stajich J.E."/>
            <person name="Spatafora J.W."/>
            <person name="Visel A."/>
            <person name="Grigoriev I.V."/>
        </authorList>
    </citation>
    <scope>NUCLEOTIDE SEQUENCE [LARGE SCALE GENOMIC DNA]</scope>
    <source>
        <strain evidence="6 7">NRRL 2496</strain>
    </source>
</reference>
<dbReference type="PROSITE" id="PS51767">
    <property type="entry name" value="PEPTIDASE_A1"/>
    <property type="match status" value="1"/>
</dbReference>
<dbReference type="InterPro" id="IPR001969">
    <property type="entry name" value="Aspartic_peptidase_AS"/>
</dbReference>
<keyword evidence="4" id="KW-0732">Signal</keyword>
<feature type="signal peptide" evidence="4">
    <location>
        <begin position="1"/>
        <end position="17"/>
    </location>
</feature>
<dbReference type="STRING" id="13706.A0A1X2H4Y4"/>
<dbReference type="GO" id="GO:0006508">
    <property type="term" value="P:proteolysis"/>
    <property type="evidence" value="ECO:0007669"/>
    <property type="project" value="UniProtKB-KW"/>
</dbReference>
<dbReference type="CDD" id="cd05471">
    <property type="entry name" value="pepsin_like"/>
    <property type="match status" value="1"/>
</dbReference>
<dbReference type="Pfam" id="PF00026">
    <property type="entry name" value="Asp"/>
    <property type="match status" value="1"/>
</dbReference>
<keyword evidence="2 3" id="KW-0064">Aspartyl protease</keyword>
<comment type="similarity">
    <text evidence="1 3">Belongs to the peptidase A1 family.</text>
</comment>
<evidence type="ECO:0000256" key="1">
    <source>
        <dbReference type="ARBA" id="ARBA00007447"/>
    </source>
</evidence>
<keyword evidence="3" id="KW-0645">Protease</keyword>
<dbReference type="InterPro" id="IPR021109">
    <property type="entry name" value="Peptidase_aspartic_dom_sf"/>
</dbReference>
<dbReference type="PROSITE" id="PS00141">
    <property type="entry name" value="ASP_PROTEASE"/>
    <property type="match status" value="1"/>
</dbReference>
<feature type="domain" description="Peptidase A1" evidence="5">
    <location>
        <begin position="57"/>
        <end position="257"/>
    </location>
</feature>
<name>A0A1X2H4Y4_SYNRA</name>
<dbReference type="InterPro" id="IPR033121">
    <property type="entry name" value="PEPTIDASE_A1"/>
</dbReference>
<dbReference type="InParanoid" id="A0A1X2H4Y4"/>
<evidence type="ECO:0000256" key="4">
    <source>
        <dbReference type="SAM" id="SignalP"/>
    </source>
</evidence>